<accession>A0AAQ4FAC1</accession>
<evidence type="ECO:0000313" key="3">
    <source>
        <dbReference type="Proteomes" id="UP001321473"/>
    </source>
</evidence>
<gene>
    <name evidence="2" type="ORF">V5799_009963</name>
</gene>
<feature type="region of interest" description="Disordered" evidence="1">
    <location>
        <begin position="44"/>
        <end position="92"/>
    </location>
</feature>
<dbReference type="AlphaFoldDB" id="A0AAQ4FAC1"/>
<evidence type="ECO:0000256" key="1">
    <source>
        <dbReference type="SAM" id="MobiDB-lite"/>
    </source>
</evidence>
<organism evidence="2 3">
    <name type="scientific">Amblyomma americanum</name>
    <name type="common">Lone star tick</name>
    <dbReference type="NCBI Taxonomy" id="6943"/>
    <lineage>
        <taxon>Eukaryota</taxon>
        <taxon>Metazoa</taxon>
        <taxon>Ecdysozoa</taxon>
        <taxon>Arthropoda</taxon>
        <taxon>Chelicerata</taxon>
        <taxon>Arachnida</taxon>
        <taxon>Acari</taxon>
        <taxon>Parasitiformes</taxon>
        <taxon>Ixodida</taxon>
        <taxon>Ixodoidea</taxon>
        <taxon>Ixodidae</taxon>
        <taxon>Amblyomminae</taxon>
        <taxon>Amblyomma</taxon>
    </lineage>
</organism>
<proteinExistence type="predicted"/>
<sequence>MAFMIPAVRNEYDIYLSRSPRSSGSPPTQEWPTSSVEEYLRSLRGVSAGQNNNNNNVLTKNYNLGAGSRDRSPGSSPPPRKTSRDLCSMQGRMDPVLIEKLKKCDPS</sequence>
<comment type="caution">
    <text evidence="2">The sequence shown here is derived from an EMBL/GenBank/DDBJ whole genome shotgun (WGS) entry which is preliminary data.</text>
</comment>
<dbReference type="EMBL" id="JARKHS020005290">
    <property type="protein sequence ID" value="KAK8783672.1"/>
    <property type="molecule type" value="Genomic_DNA"/>
</dbReference>
<dbReference type="Proteomes" id="UP001321473">
    <property type="component" value="Unassembled WGS sequence"/>
</dbReference>
<name>A0AAQ4FAC1_AMBAM</name>
<keyword evidence="3" id="KW-1185">Reference proteome</keyword>
<reference evidence="2 3" key="1">
    <citation type="journal article" date="2023" name="Arcadia Sci">
        <title>De novo assembly of a long-read Amblyomma americanum tick genome.</title>
        <authorList>
            <person name="Chou S."/>
            <person name="Poskanzer K.E."/>
            <person name="Rollins M."/>
            <person name="Thuy-Boun P.S."/>
        </authorList>
    </citation>
    <scope>NUCLEOTIDE SEQUENCE [LARGE SCALE GENOMIC DNA]</scope>
    <source>
        <strain evidence="2">F_SG_1</strain>
        <tissue evidence="2">Salivary glands</tissue>
    </source>
</reference>
<evidence type="ECO:0000313" key="2">
    <source>
        <dbReference type="EMBL" id="KAK8783672.1"/>
    </source>
</evidence>
<protein>
    <submittedName>
        <fullName evidence="2">Uncharacterized protein</fullName>
    </submittedName>
</protein>